<feature type="region of interest" description="Disordered" evidence="1">
    <location>
        <begin position="1"/>
        <end position="38"/>
    </location>
</feature>
<evidence type="ECO:0000313" key="2">
    <source>
        <dbReference type="EMBL" id="EFI93057.1"/>
    </source>
</evidence>
<feature type="compositionally biased region" description="Pro residues" evidence="1">
    <location>
        <begin position="9"/>
        <end position="18"/>
    </location>
</feature>
<dbReference type="VEuPathDB" id="FungiDB:SCHCODRAFT_0251504"/>
<evidence type="ECO:0000313" key="3">
    <source>
        <dbReference type="Proteomes" id="UP000007431"/>
    </source>
</evidence>
<dbReference type="GO" id="GO:0016020">
    <property type="term" value="C:membrane"/>
    <property type="evidence" value="ECO:0007669"/>
    <property type="project" value="InterPro"/>
</dbReference>
<name>D8QF29_SCHCM</name>
<dbReference type="InterPro" id="IPR012597">
    <property type="entry name" value="Pheromone"/>
</dbReference>
<dbReference type="KEGG" id="scm:SCHCO_0251504"/>
<gene>
    <name evidence="2" type="primary">bbp2-2</name>
    <name evidence="2" type="ORF">SCHCODRAFT_251504</name>
</gene>
<dbReference type="HOGENOM" id="CLU_2850989_0_0_1"/>
<accession>D8QF29</accession>
<organism evidence="3">
    <name type="scientific">Schizophyllum commune (strain H4-8 / FGSC 9210)</name>
    <name type="common">Split gill fungus</name>
    <dbReference type="NCBI Taxonomy" id="578458"/>
    <lineage>
        <taxon>Eukaryota</taxon>
        <taxon>Fungi</taxon>
        <taxon>Dikarya</taxon>
        <taxon>Basidiomycota</taxon>
        <taxon>Agaricomycotina</taxon>
        <taxon>Agaricomycetes</taxon>
        <taxon>Agaricomycetidae</taxon>
        <taxon>Agaricales</taxon>
        <taxon>Schizophyllaceae</taxon>
        <taxon>Schizophyllum</taxon>
    </lineage>
</organism>
<dbReference type="InParanoid" id="D8QF29"/>
<dbReference type="Proteomes" id="UP000007431">
    <property type="component" value="Unassembled WGS sequence"/>
</dbReference>
<dbReference type="GeneID" id="9591732"/>
<sequence>MDAQTTAPPTRPASPSPFAPSTAPTTVTPPASAAPPTNDTILALLANLEHEEDTDSNVHGWCIIA</sequence>
<reference evidence="2 3" key="1">
    <citation type="journal article" date="2010" name="Nat. Biotechnol.">
        <title>Genome sequence of the model mushroom Schizophyllum commune.</title>
        <authorList>
            <person name="Ohm R.A."/>
            <person name="de Jong J.F."/>
            <person name="Lugones L.G."/>
            <person name="Aerts A."/>
            <person name="Kothe E."/>
            <person name="Stajich J.E."/>
            <person name="de Vries R.P."/>
            <person name="Record E."/>
            <person name="Levasseur A."/>
            <person name="Baker S.E."/>
            <person name="Bartholomew K.A."/>
            <person name="Coutinho P.M."/>
            <person name="Erdmann S."/>
            <person name="Fowler T.J."/>
            <person name="Gathman A.C."/>
            <person name="Lombard V."/>
            <person name="Henrissat B."/>
            <person name="Knabe N."/>
            <person name="Kuees U."/>
            <person name="Lilly W.W."/>
            <person name="Lindquist E."/>
            <person name="Lucas S."/>
            <person name="Magnuson J.K."/>
            <person name="Piumi F."/>
            <person name="Raudaskoski M."/>
            <person name="Salamov A."/>
            <person name="Schmutz J."/>
            <person name="Schwarze F.W.M.R."/>
            <person name="vanKuyk P.A."/>
            <person name="Horton J.S."/>
            <person name="Grigoriev I.V."/>
            <person name="Woesten H.A.B."/>
        </authorList>
    </citation>
    <scope>NUCLEOTIDE SEQUENCE [LARGE SCALE GENOMIC DNA]</scope>
    <source>
        <strain evidence="3">H4-8 / FGSC 9210</strain>
    </source>
</reference>
<evidence type="ECO:0000256" key="1">
    <source>
        <dbReference type="SAM" id="MobiDB-lite"/>
    </source>
</evidence>
<dbReference type="Pfam" id="PF08015">
    <property type="entry name" value="Pheromone"/>
    <property type="match status" value="1"/>
</dbReference>
<protein>
    <submittedName>
        <fullName evidence="2">Peptide mating pheromone bbp2-2</fullName>
    </submittedName>
</protein>
<dbReference type="RefSeq" id="XP_003027960.1">
    <property type="nucleotide sequence ID" value="XM_003027914.1"/>
</dbReference>
<dbReference type="EMBL" id="GL377311">
    <property type="protein sequence ID" value="EFI93057.1"/>
    <property type="molecule type" value="Genomic_DNA"/>
</dbReference>
<dbReference type="GO" id="GO:0000772">
    <property type="term" value="F:mating pheromone activity"/>
    <property type="evidence" value="ECO:0007669"/>
    <property type="project" value="InterPro"/>
</dbReference>
<dbReference type="AlphaFoldDB" id="D8QF29"/>
<keyword evidence="3" id="KW-1185">Reference proteome</keyword>
<feature type="compositionally biased region" description="Low complexity" evidence="1">
    <location>
        <begin position="19"/>
        <end position="37"/>
    </location>
</feature>
<proteinExistence type="predicted"/>